<reference evidence="1" key="1">
    <citation type="submission" date="2020-11" db="EMBL/GenBank/DDBJ databases">
        <title>Adaptations for nitrogen fixation in a non-lichenized fungal sporocarp promotes dispersal by wood-feeding termites.</title>
        <authorList>
            <consortium name="DOE Joint Genome Institute"/>
            <person name="Koch R.A."/>
            <person name="Yoon G."/>
            <person name="Arayal U."/>
            <person name="Lail K."/>
            <person name="Amirebrahimi M."/>
            <person name="Labutti K."/>
            <person name="Lipzen A."/>
            <person name="Riley R."/>
            <person name="Barry K."/>
            <person name="Henrissat B."/>
            <person name="Grigoriev I.V."/>
            <person name="Herr J.R."/>
            <person name="Aime M.C."/>
        </authorList>
    </citation>
    <scope>NUCLEOTIDE SEQUENCE</scope>
    <source>
        <strain evidence="1">MCA 3950</strain>
    </source>
</reference>
<gene>
    <name evidence="1" type="ORF">BT62DRAFT_579197</name>
</gene>
<comment type="caution">
    <text evidence="1">The sequence shown here is derived from an EMBL/GenBank/DDBJ whole genome shotgun (WGS) entry which is preliminary data.</text>
</comment>
<protein>
    <submittedName>
        <fullName evidence="1">Uncharacterized protein</fullName>
    </submittedName>
</protein>
<dbReference type="GeneID" id="66103781"/>
<proteinExistence type="predicted"/>
<evidence type="ECO:0000313" key="1">
    <source>
        <dbReference type="EMBL" id="KAG7440507.1"/>
    </source>
</evidence>
<name>A0A9P7VH61_9AGAR</name>
<dbReference type="Proteomes" id="UP000812287">
    <property type="component" value="Unassembled WGS sequence"/>
</dbReference>
<dbReference type="AlphaFoldDB" id="A0A9P7VH61"/>
<dbReference type="EMBL" id="MU250570">
    <property type="protein sequence ID" value="KAG7440507.1"/>
    <property type="molecule type" value="Genomic_DNA"/>
</dbReference>
<sequence>MYVRRVYKVKCGASLETPFPPNIATFRRSDMSGLLENNMERSFFPRHVPTYLQIPTDSCRFFLRKHLKAELDAVQTLPEDDLSLLSTLVHSLSLGEPEVEDRDHALLSQNRKMTCGLLPSVY</sequence>
<keyword evidence="2" id="KW-1185">Reference proteome</keyword>
<evidence type="ECO:0000313" key="2">
    <source>
        <dbReference type="Proteomes" id="UP000812287"/>
    </source>
</evidence>
<accession>A0A9P7VH61</accession>
<organism evidence="1 2">
    <name type="scientific">Guyanagaster necrorhizus</name>
    <dbReference type="NCBI Taxonomy" id="856835"/>
    <lineage>
        <taxon>Eukaryota</taxon>
        <taxon>Fungi</taxon>
        <taxon>Dikarya</taxon>
        <taxon>Basidiomycota</taxon>
        <taxon>Agaricomycotina</taxon>
        <taxon>Agaricomycetes</taxon>
        <taxon>Agaricomycetidae</taxon>
        <taxon>Agaricales</taxon>
        <taxon>Marasmiineae</taxon>
        <taxon>Physalacriaceae</taxon>
        <taxon>Guyanagaster</taxon>
    </lineage>
</organism>
<dbReference type="RefSeq" id="XP_043034007.1">
    <property type="nucleotide sequence ID" value="XM_043181485.1"/>
</dbReference>